<dbReference type="InterPro" id="IPR006439">
    <property type="entry name" value="HAD-SF_hydro_IA"/>
</dbReference>
<dbReference type="PRINTS" id="PR00413">
    <property type="entry name" value="HADHALOGNASE"/>
</dbReference>
<dbReference type="NCBIfam" id="NF009804">
    <property type="entry name" value="PRK13288.1"/>
    <property type="match status" value="1"/>
</dbReference>
<dbReference type="SUPFAM" id="SSF56784">
    <property type="entry name" value="HAD-like"/>
    <property type="match status" value="1"/>
</dbReference>
<gene>
    <name evidence="1" type="ORF">HMPREF3222_01833</name>
</gene>
<reference evidence="1 2" key="1">
    <citation type="submission" date="2016-01" db="EMBL/GenBank/DDBJ databases">
        <authorList>
            <person name="Oliw E.H."/>
        </authorList>
    </citation>
    <scope>NUCLEOTIDE SEQUENCE [LARGE SCALE GENOMIC DNA]</scope>
    <source>
        <strain evidence="1 2">MJR7757A</strain>
    </source>
</reference>
<dbReference type="GO" id="GO:0005829">
    <property type="term" value="C:cytosol"/>
    <property type="evidence" value="ECO:0007669"/>
    <property type="project" value="TreeGrafter"/>
</dbReference>
<dbReference type="NCBIfam" id="TIGR01549">
    <property type="entry name" value="HAD-SF-IA-v1"/>
    <property type="match status" value="1"/>
</dbReference>
<dbReference type="GO" id="GO:0008967">
    <property type="term" value="F:phosphoglycolate phosphatase activity"/>
    <property type="evidence" value="ECO:0007669"/>
    <property type="project" value="TreeGrafter"/>
</dbReference>
<dbReference type="PANTHER" id="PTHR43434:SF26">
    <property type="entry name" value="PYROPHOSPHATASE PPAX"/>
    <property type="match status" value="1"/>
</dbReference>
<organism evidence="1 2">
    <name type="scientific">Clostridium perfringens</name>
    <dbReference type="NCBI Taxonomy" id="1502"/>
    <lineage>
        <taxon>Bacteria</taxon>
        <taxon>Bacillati</taxon>
        <taxon>Bacillota</taxon>
        <taxon>Clostridia</taxon>
        <taxon>Eubacteriales</taxon>
        <taxon>Clostridiaceae</taxon>
        <taxon>Clostridium</taxon>
    </lineage>
</organism>
<dbReference type="AlphaFoldDB" id="A0A133N4I0"/>
<dbReference type="Proteomes" id="UP000070646">
    <property type="component" value="Unassembled WGS sequence"/>
</dbReference>
<dbReference type="InterPro" id="IPR050155">
    <property type="entry name" value="HAD-like_hydrolase_sf"/>
</dbReference>
<dbReference type="GO" id="GO:0006281">
    <property type="term" value="P:DNA repair"/>
    <property type="evidence" value="ECO:0007669"/>
    <property type="project" value="TreeGrafter"/>
</dbReference>
<dbReference type="Pfam" id="PF13419">
    <property type="entry name" value="HAD_2"/>
    <property type="match status" value="1"/>
</dbReference>
<dbReference type="SFLD" id="SFLDG01135">
    <property type="entry name" value="C1.5.6:_HAD__Beta-PGM__Phospha"/>
    <property type="match status" value="1"/>
</dbReference>
<dbReference type="SFLD" id="SFLDS00003">
    <property type="entry name" value="Haloacid_Dehalogenase"/>
    <property type="match status" value="1"/>
</dbReference>
<dbReference type="Gene3D" id="1.10.150.240">
    <property type="entry name" value="Putative phosphatase, domain 2"/>
    <property type="match status" value="1"/>
</dbReference>
<evidence type="ECO:0000313" key="2">
    <source>
        <dbReference type="Proteomes" id="UP000070646"/>
    </source>
</evidence>
<dbReference type="PATRIC" id="fig|1502.174.peg.1847"/>
<protein>
    <submittedName>
        <fullName evidence="1">HAD hydrolase, family IA, variant 3</fullName>
    </submittedName>
</protein>
<dbReference type="InterPro" id="IPR036412">
    <property type="entry name" value="HAD-like_sf"/>
</dbReference>
<dbReference type="InterPro" id="IPR041492">
    <property type="entry name" value="HAD_2"/>
</dbReference>
<dbReference type="EMBL" id="LRPU01000088">
    <property type="protein sequence ID" value="KXA11209.1"/>
    <property type="molecule type" value="Genomic_DNA"/>
</dbReference>
<dbReference type="InterPro" id="IPR023214">
    <property type="entry name" value="HAD_sf"/>
</dbReference>
<proteinExistence type="predicted"/>
<evidence type="ECO:0000313" key="1">
    <source>
        <dbReference type="EMBL" id="KXA11209.1"/>
    </source>
</evidence>
<dbReference type="SFLD" id="SFLDG01129">
    <property type="entry name" value="C1.5:_HAD__Beta-PGM__Phosphata"/>
    <property type="match status" value="1"/>
</dbReference>
<dbReference type="InterPro" id="IPR023198">
    <property type="entry name" value="PGP-like_dom2"/>
</dbReference>
<dbReference type="NCBIfam" id="TIGR01509">
    <property type="entry name" value="HAD-SF-IA-v3"/>
    <property type="match status" value="1"/>
</dbReference>
<dbReference type="FunFam" id="3.40.50.1000:FF:000022">
    <property type="entry name" value="Phosphoglycolate phosphatase"/>
    <property type="match status" value="1"/>
</dbReference>
<dbReference type="Gene3D" id="3.40.50.1000">
    <property type="entry name" value="HAD superfamily/HAD-like"/>
    <property type="match status" value="1"/>
</dbReference>
<comment type="caution">
    <text evidence="1">The sequence shown here is derived from an EMBL/GenBank/DDBJ whole genome shotgun (WGS) entry which is preliminary data.</text>
</comment>
<dbReference type="CDD" id="cd02616">
    <property type="entry name" value="HAD_PPase"/>
    <property type="match status" value="1"/>
</dbReference>
<keyword evidence="1" id="KW-0378">Hydrolase</keyword>
<dbReference type="PANTHER" id="PTHR43434">
    <property type="entry name" value="PHOSPHOGLYCOLATE PHOSPHATASE"/>
    <property type="match status" value="1"/>
</dbReference>
<sequence>MTKEKFMIKAVLFDLDGTLINTNDLILKSFKHTFKTMLDLEPTEAEITMNYGRPLQEIFKSYDENRIEEMINCYRKINLELHDDECKEFTGVDLMLKTLKSKGIKIGVVTSKKSDMAERGAKLMGIFKYFDTFITPEITKKHKPDREPVLKACENLGVSPSEALMVGDSPYDILAGKNAGAKTCGVKYTALPIEKLQESKPDFYVDKPLEILELVEELNP</sequence>
<name>A0A133N4I0_CLOPF</name>
<accession>A0A133N4I0</accession>